<proteinExistence type="predicted"/>
<keyword evidence="3" id="KW-1185">Reference proteome</keyword>
<dbReference type="Proteomes" id="UP000837857">
    <property type="component" value="Chromosome 3"/>
</dbReference>
<sequence length="187" mass="20601">MFFPSCSLKDDEPEMTVKDPSACSISKKSLKTSCTSSTARKRQLELEAAKAKAAVDMELAEAEAEAKINAAKIKANIKSELLNKKLAAEMAELESTSHRSSKSASQSTNSKVEDWLDNTVGQQVEHQEDCCRDRSSIEKLANALRDAVTTSSYKAQNQELLTRLATSKDLPSFLAIQWSGYILNRHT</sequence>
<feature type="region of interest" description="Disordered" evidence="1">
    <location>
        <begin position="92"/>
        <end position="114"/>
    </location>
</feature>
<evidence type="ECO:0000256" key="1">
    <source>
        <dbReference type="SAM" id="MobiDB-lite"/>
    </source>
</evidence>
<protein>
    <submittedName>
        <fullName evidence="2">Uncharacterized protein</fullName>
    </submittedName>
</protein>
<accession>A0ABN8IPT4</accession>
<gene>
    <name evidence="2" type="ORF">IPOD504_LOCUS12402</name>
</gene>
<evidence type="ECO:0000313" key="3">
    <source>
        <dbReference type="Proteomes" id="UP000837857"/>
    </source>
</evidence>
<dbReference type="EMBL" id="OW152815">
    <property type="protein sequence ID" value="CAH2063156.1"/>
    <property type="molecule type" value="Genomic_DNA"/>
</dbReference>
<evidence type="ECO:0000313" key="2">
    <source>
        <dbReference type="EMBL" id="CAH2063156.1"/>
    </source>
</evidence>
<reference evidence="2" key="1">
    <citation type="submission" date="2022-03" db="EMBL/GenBank/DDBJ databases">
        <authorList>
            <person name="Martin H S."/>
        </authorList>
    </citation>
    <scope>NUCLEOTIDE SEQUENCE</scope>
</reference>
<name>A0ABN8IPT4_9NEOP</name>
<organism evidence="2 3">
    <name type="scientific">Iphiclides podalirius</name>
    <name type="common">scarce swallowtail</name>
    <dbReference type="NCBI Taxonomy" id="110791"/>
    <lineage>
        <taxon>Eukaryota</taxon>
        <taxon>Metazoa</taxon>
        <taxon>Ecdysozoa</taxon>
        <taxon>Arthropoda</taxon>
        <taxon>Hexapoda</taxon>
        <taxon>Insecta</taxon>
        <taxon>Pterygota</taxon>
        <taxon>Neoptera</taxon>
        <taxon>Endopterygota</taxon>
        <taxon>Lepidoptera</taxon>
        <taxon>Glossata</taxon>
        <taxon>Ditrysia</taxon>
        <taxon>Papilionoidea</taxon>
        <taxon>Papilionidae</taxon>
        <taxon>Papilioninae</taxon>
        <taxon>Iphiclides</taxon>
    </lineage>
</organism>
<feature type="non-terminal residue" evidence="2">
    <location>
        <position position="187"/>
    </location>
</feature>
<feature type="region of interest" description="Disordered" evidence="1">
    <location>
        <begin position="1"/>
        <end position="20"/>
    </location>
</feature>